<protein>
    <submittedName>
        <fullName evidence="1">Uncharacterized protein</fullName>
    </submittedName>
</protein>
<keyword evidence="2" id="KW-1185">Reference proteome</keyword>
<sequence>MFRAVFRLSATGPEICRSLDPAYSAMHPGLPMARWRRPEDCLMPVGSLP</sequence>
<comment type="caution">
    <text evidence="1">The sequence shown here is derived from an EMBL/GenBank/DDBJ whole genome shotgun (WGS) entry which is preliminary data.</text>
</comment>
<name>A0A5J5DRQ9_9PERO</name>
<dbReference type="Proteomes" id="UP000327493">
    <property type="component" value="Chromosome 1"/>
</dbReference>
<proteinExistence type="predicted"/>
<accession>A0A5J5DRQ9</accession>
<evidence type="ECO:0000313" key="2">
    <source>
        <dbReference type="Proteomes" id="UP000327493"/>
    </source>
</evidence>
<gene>
    <name evidence="1" type="ORF">FQN60_011438</name>
</gene>
<dbReference type="EMBL" id="VOFY01000001">
    <property type="protein sequence ID" value="KAA8596147.1"/>
    <property type="molecule type" value="Genomic_DNA"/>
</dbReference>
<organism evidence="1 2">
    <name type="scientific">Etheostoma spectabile</name>
    <name type="common">orangethroat darter</name>
    <dbReference type="NCBI Taxonomy" id="54343"/>
    <lineage>
        <taxon>Eukaryota</taxon>
        <taxon>Metazoa</taxon>
        <taxon>Chordata</taxon>
        <taxon>Craniata</taxon>
        <taxon>Vertebrata</taxon>
        <taxon>Euteleostomi</taxon>
        <taxon>Actinopterygii</taxon>
        <taxon>Neopterygii</taxon>
        <taxon>Teleostei</taxon>
        <taxon>Neoteleostei</taxon>
        <taxon>Acanthomorphata</taxon>
        <taxon>Eupercaria</taxon>
        <taxon>Perciformes</taxon>
        <taxon>Percoidei</taxon>
        <taxon>Percidae</taxon>
        <taxon>Etheostomatinae</taxon>
        <taxon>Etheostoma</taxon>
    </lineage>
</organism>
<evidence type="ECO:0000313" key="1">
    <source>
        <dbReference type="EMBL" id="KAA8596147.1"/>
    </source>
</evidence>
<dbReference type="AlphaFoldDB" id="A0A5J5DRQ9"/>
<reference evidence="1 2" key="1">
    <citation type="submission" date="2019-08" db="EMBL/GenBank/DDBJ databases">
        <title>A chromosome-level genome assembly, high-density linkage maps, and genome scans reveal the genomic architecture of hybrid incompatibilities underlying speciation via character displacement in darters (Percidae: Etheostominae).</title>
        <authorList>
            <person name="Moran R.L."/>
            <person name="Catchen J.M."/>
            <person name="Fuller R.C."/>
        </authorList>
    </citation>
    <scope>NUCLEOTIDE SEQUENCE [LARGE SCALE GENOMIC DNA]</scope>
    <source>
        <strain evidence="1">EspeVRDwgs_2016</strain>
        <tissue evidence="1">Muscle</tissue>
    </source>
</reference>